<keyword evidence="10" id="KW-1185">Reference proteome</keyword>
<dbReference type="Proteomes" id="UP000751190">
    <property type="component" value="Unassembled WGS sequence"/>
</dbReference>
<dbReference type="GO" id="GO:0006526">
    <property type="term" value="P:L-arginine biosynthetic process"/>
    <property type="evidence" value="ECO:0007669"/>
    <property type="project" value="UniProtKB-UniRule"/>
</dbReference>
<comment type="subunit">
    <text evidence="7">Heterodimer of an alpha and a beta chain.</text>
</comment>
<feature type="site" description="Involved in the stabilization of negative charge on the oxyanion by the formation of the oxyanion hole" evidence="7">
    <location>
        <position position="146"/>
    </location>
</feature>
<dbReference type="OrthoDB" id="4199794at2759"/>
<dbReference type="EC" id="2.3.1.35" evidence="7"/>
<feature type="chain" id="PRO_5035145153" description="Arginine biosynthesis bifunctional protein ArgJ, mitochondrial" evidence="8">
    <location>
        <begin position="18"/>
        <end position="453"/>
    </location>
</feature>
<dbReference type="UniPathway" id="UPA00068">
    <property type="reaction ID" value="UER00106"/>
</dbReference>
<feature type="site" description="Involved in the stabilization of negative charge on the oxyanion by the formation of the oxyanion hole" evidence="7">
    <location>
        <position position="147"/>
    </location>
</feature>
<name>A0A8J5XIC3_DIALT</name>
<feature type="site" description="Cleavage; by autolysis" evidence="7">
    <location>
        <begin position="215"/>
        <end position="216"/>
    </location>
</feature>
<keyword evidence="7" id="KW-0496">Mitochondrion</keyword>
<keyword evidence="6 7" id="KW-0012">Acyltransferase</keyword>
<evidence type="ECO:0000256" key="4">
    <source>
        <dbReference type="ARBA" id="ARBA00022813"/>
    </source>
</evidence>
<dbReference type="PANTHER" id="PTHR23100">
    <property type="entry name" value="ARGININE BIOSYNTHESIS BIFUNCTIONAL PROTEIN ARGJ"/>
    <property type="match status" value="1"/>
</dbReference>
<keyword evidence="8" id="KW-0732">Signal</keyword>
<evidence type="ECO:0000256" key="5">
    <source>
        <dbReference type="ARBA" id="ARBA00023268"/>
    </source>
</evidence>
<keyword evidence="4 7" id="KW-0068">Autocatalytic cleavage</keyword>
<keyword evidence="5 7" id="KW-0511">Multifunctional enzyme</keyword>
<dbReference type="Gene3D" id="3.60.70.12">
    <property type="entry name" value="L-amino peptidase D-ALA esterase/amidase"/>
    <property type="match status" value="1"/>
</dbReference>
<feature type="chain" id="PRO_5035346484" description="Arginine biosynthesis bifunctional protein ArgJ beta chain" evidence="7">
    <location>
        <begin position="216"/>
        <end position="453"/>
    </location>
</feature>
<dbReference type="HAMAP" id="MF_01106">
    <property type="entry name" value="ArgJ"/>
    <property type="match status" value="1"/>
</dbReference>
<comment type="catalytic activity">
    <reaction evidence="7">
        <text>L-glutamate + acetyl-CoA = N-acetyl-L-glutamate + CoA + H(+)</text>
        <dbReference type="Rhea" id="RHEA:24292"/>
        <dbReference type="ChEBI" id="CHEBI:15378"/>
        <dbReference type="ChEBI" id="CHEBI:29985"/>
        <dbReference type="ChEBI" id="CHEBI:44337"/>
        <dbReference type="ChEBI" id="CHEBI:57287"/>
        <dbReference type="ChEBI" id="CHEBI:57288"/>
        <dbReference type="EC" id="2.3.1.1"/>
    </reaction>
</comment>
<comment type="pathway">
    <text evidence="7">Amino-acid biosynthesis; L-arginine biosynthesis; L-ornithine and N-acetyl-L-glutamate from L-glutamate and N(2)-acetyl-L-ornithine (cyclic): step 1/1.</text>
</comment>
<dbReference type="SUPFAM" id="SSF56266">
    <property type="entry name" value="DmpA/ArgJ-like"/>
    <property type="match status" value="1"/>
</dbReference>
<feature type="active site" description="Nucleophile" evidence="7">
    <location>
        <position position="216"/>
    </location>
</feature>
<feature type="binding site" evidence="7">
    <location>
        <position position="216"/>
    </location>
    <ligand>
        <name>substrate</name>
    </ligand>
</feature>
<comment type="function">
    <text evidence="7">Catalyzes two activities which are involved in the cyclic version of arginine biosynthesis: the synthesis of acetylglutamate from glutamate and acetyl-CoA, and of ornithine by transacetylation between acetylornithine and glutamate.</text>
</comment>
<keyword evidence="3 7" id="KW-0808">Transferase</keyword>
<gene>
    <name evidence="9" type="ORF">KFE25_001260</name>
</gene>
<feature type="signal peptide" evidence="8">
    <location>
        <begin position="1"/>
        <end position="17"/>
    </location>
</feature>
<dbReference type="PANTHER" id="PTHR23100:SF0">
    <property type="entry name" value="ARGININE BIOSYNTHESIS BIFUNCTIONAL PROTEIN ARGJ, MITOCHONDRIAL"/>
    <property type="match status" value="1"/>
</dbReference>
<dbReference type="OMA" id="WGRIVMA"/>
<evidence type="ECO:0000256" key="8">
    <source>
        <dbReference type="SAM" id="SignalP"/>
    </source>
</evidence>
<dbReference type="Pfam" id="PF01960">
    <property type="entry name" value="ArgJ"/>
    <property type="match status" value="1"/>
</dbReference>
<evidence type="ECO:0000256" key="7">
    <source>
        <dbReference type="HAMAP-Rule" id="MF_03124"/>
    </source>
</evidence>
<evidence type="ECO:0000313" key="10">
    <source>
        <dbReference type="Proteomes" id="UP000751190"/>
    </source>
</evidence>
<dbReference type="GO" id="GO:0006592">
    <property type="term" value="P:ornithine biosynthetic process"/>
    <property type="evidence" value="ECO:0007669"/>
    <property type="project" value="TreeGrafter"/>
</dbReference>
<sequence length="453" mass="46868">MAARMFALALTCATASALLTGHMSRLRADGRLPRGFSIGTTGLSFSPAEKPAMNAKMNMTLVVLDEPTESFAAVFTRNAFPGAPVLVGKRRMAERAVQAVVVNNKISNVCAGSPDGPVADSERVCAALAAELGLAGGAELVVPCSTGVIGWRLPVAQMCAAVPALVGARQRESALPAARGIMTTDAYPKMRAADACGGRIVAFAKGAGMIEPNMATMLAYVLTDVAVPRDALREMLPRVAAASFNCISVDGDQSTSDTLIALASGAVPLASGSAPLAEFERALLSVCAQLAADVVRNGEGVRHVMEVVVSGAPSEASARAIGKAVVNSNLFKCAVAGNDPNVGRILAAVGSCAGVVLPDVPIGGASIRIGGRSVFEDGRFQLTGDTEDVLYAYFKQAELPLHAETPCDEGFPFPPHERTVLIEVDLRAGDARARVLGADLTSEYVAINADYRS</sequence>
<feature type="binding site" evidence="7">
    <location>
        <position position="299"/>
    </location>
    <ligand>
        <name>substrate</name>
    </ligand>
</feature>
<feature type="binding site" evidence="7">
    <location>
        <position position="205"/>
    </location>
    <ligand>
        <name>substrate</name>
    </ligand>
</feature>
<dbReference type="EMBL" id="JAGTXO010000024">
    <property type="protein sequence ID" value="KAG8461642.1"/>
    <property type="molecule type" value="Genomic_DNA"/>
</dbReference>
<dbReference type="AlphaFoldDB" id="A0A8J5XIC3"/>
<dbReference type="InterPro" id="IPR016117">
    <property type="entry name" value="ArgJ-like_dom_sf"/>
</dbReference>
<organism evidence="9 10">
    <name type="scientific">Diacronema lutheri</name>
    <name type="common">Unicellular marine alga</name>
    <name type="synonym">Monochrysis lutheri</name>
    <dbReference type="NCBI Taxonomy" id="2081491"/>
    <lineage>
        <taxon>Eukaryota</taxon>
        <taxon>Haptista</taxon>
        <taxon>Haptophyta</taxon>
        <taxon>Pavlovophyceae</taxon>
        <taxon>Pavlovales</taxon>
        <taxon>Pavlovaceae</taxon>
        <taxon>Diacronema</taxon>
    </lineage>
</organism>
<accession>A0A8J5XIC3</accession>
<dbReference type="NCBIfam" id="NF003802">
    <property type="entry name" value="PRK05388.1"/>
    <property type="match status" value="1"/>
</dbReference>
<protein>
    <recommendedName>
        <fullName evidence="7">Arginine biosynthesis bifunctional protein ArgJ, mitochondrial</fullName>
    </recommendedName>
    <domain>
        <recommendedName>
            <fullName evidence="7">Glutamate N-acetyltransferase</fullName>
            <shortName evidence="7">GAT</shortName>
            <ecNumber evidence="7">2.3.1.35</ecNumber>
        </recommendedName>
        <alternativeName>
            <fullName evidence="7">Ornithine acetyltransferase</fullName>
            <shortName evidence="7">OATase</shortName>
        </alternativeName>
        <alternativeName>
            <fullName evidence="7">Ornithine transacetylase</fullName>
        </alternativeName>
    </domain>
    <domain>
        <recommendedName>
            <fullName evidence="7">Amino-acid acetyltransferase</fullName>
            <ecNumber evidence="7">2.3.1.1</ecNumber>
        </recommendedName>
        <alternativeName>
            <fullName evidence="7">N-acetylglutamate synthase</fullName>
            <shortName evidence="7">AGS</shortName>
        </alternativeName>
    </domain>
    <component>
        <recommendedName>
            <fullName evidence="7">Arginine biosynthesis bifunctional protein ArgJ alpha chain</fullName>
        </recommendedName>
    </component>
    <component>
        <recommendedName>
            <fullName evidence="7">Arginine biosynthesis bifunctional protein ArgJ beta chain</fullName>
        </recommendedName>
    </component>
</protein>
<dbReference type="InterPro" id="IPR042195">
    <property type="entry name" value="ArgJ_beta_C"/>
</dbReference>
<feature type="binding site" evidence="7">
    <location>
        <position position="183"/>
    </location>
    <ligand>
        <name>substrate</name>
    </ligand>
</feature>
<comment type="caution">
    <text evidence="9">The sequence shown here is derived from an EMBL/GenBank/DDBJ whole genome shotgun (WGS) entry which is preliminary data.</text>
</comment>
<feature type="binding site" evidence="7">
    <location>
        <position position="448"/>
    </location>
    <ligand>
        <name>substrate</name>
    </ligand>
</feature>
<evidence type="ECO:0000256" key="1">
    <source>
        <dbReference type="ARBA" id="ARBA00006774"/>
    </source>
</evidence>
<dbReference type="EC" id="2.3.1.1" evidence="7"/>
<comment type="pathway">
    <text evidence="7">Amino-acid biosynthesis; L-arginine biosynthesis; N(2)-acetyl-L-ornithine from L-glutamate: step 1/4.</text>
</comment>
<comment type="PTM">
    <text evidence="7">The alpha and beta chains are autoproteolytically processed from a single precursor protein within the mitochondrion.</text>
</comment>
<evidence type="ECO:0000256" key="6">
    <source>
        <dbReference type="ARBA" id="ARBA00023315"/>
    </source>
</evidence>
<dbReference type="CDD" id="cd02152">
    <property type="entry name" value="OAT"/>
    <property type="match status" value="1"/>
</dbReference>
<comment type="subcellular location">
    <subcellularLocation>
        <location evidence="7">Mitochondrion matrix</location>
    </subcellularLocation>
</comment>
<comment type="similarity">
    <text evidence="1 7">Belongs to the ArgJ family.</text>
</comment>
<keyword evidence="7" id="KW-0028">Amino-acid biosynthesis</keyword>
<dbReference type="GO" id="GO:0004358">
    <property type="term" value="F:L-glutamate N-acetyltransferase activity, acting on acetyl-L-ornithine as donor"/>
    <property type="evidence" value="ECO:0007669"/>
    <property type="project" value="UniProtKB-UniRule"/>
</dbReference>
<evidence type="ECO:0000256" key="2">
    <source>
        <dbReference type="ARBA" id="ARBA00022571"/>
    </source>
</evidence>
<dbReference type="InterPro" id="IPR002813">
    <property type="entry name" value="Arg_biosynth_ArgJ"/>
</dbReference>
<proteinExistence type="inferred from homology"/>
<feature type="chain" id="PRO_5035346485" description="Arginine biosynthesis bifunctional protein ArgJ alpha chain" evidence="7">
    <location>
        <begin position="1"/>
        <end position="215"/>
    </location>
</feature>
<keyword evidence="2 7" id="KW-0055">Arginine biosynthesis</keyword>
<reference evidence="9" key="1">
    <citation type="submission" date="2021-05" db="EMBL/GenBank/DDBJ databases">
        <title>The genome of the haptophyte Pavlova lutheri (Diacronema luteri, Pavlovales) - a model for lipid biosynthesis in eukaryotic algae.</title>
        <authorList>
            <person name="Hulatt C.J."/>
            <person name="Posewitz M.C."/>
        </authorList>
    </citation>
    <scope>NUCLEOTIDE SEQUENCE</scope>
    <source>
        <strain evidence="9">NIVA-4/92</strain>
    </source>
</reference>
<dbReference type="GO" id="GO:0004042">
    <property type="term" value="F:L-glutamate N-acetyltransferase activity"/>
    <property type="evidence" value="ECO:0007669"/>
    <property type="project" value="UniProtKB-UniRule"/>
</dbReference>
<evidence type="ECO:0000256" key="3">
    <source>
        <dbReference type="ARBA" id="ARBA00022679"/>
    </source>
</evidence>
<dbReference type="GO" id="GO:0005759">
    <property type="term" value="C:mitochondrial matrix"/>
    <property type="evidence" value="ECO:0007669"/>
    <property type="project" value="UniProtKB-SubCell"/>
</dbReference>
<comment type="catalytic activity">
    <reaction evidence="7">
        <text>N(2)-acetyl-L-ornithine + L-glutamate = N-acetyl-L-glutamate + L-ornithine</text>
        <dbReference type="Rhea" id="RHEA:15349"/>
        <dbReference type="ChEBI" id="CHEBI:29985"/>
        <dbReference type="ChEBI" id="CHEBI:44337"/>
        <dbReference type="ChEBI" id="CHEBI:46911"/>
        <dbReference type="ChEBI" id="CHEBI:57805"/>
        <dbReference type="EC" id="2.3.1.35"/>
    </reaction>
</comment>
<evidence type="ECO:0000313" key="9">
    <source>
        <dbReference type="EMBL" id="KAG8461642.1"/>
    </source>
</evidence>
<feature type="binding site" evidence="7">
    <location>
        <position position="453"/>
    </location>
    <ligand>
        <name>substrate</name>
    </ligand>
</feature>
<dbReference type="Gene3D" id="3.10.20.340">
    <property type="entry name" value="ArgJ beta chain, C-terminal domain"/>
    <property type="match status" value="1"/>
</dbReference>